<gene>
    <name evidence="1" type="ORF">PORCRE_1756</name>
</gene>
<proteinExistence type="predicted"/>
<accession>T1CIP1</accession>
<reference evidence="2" key="1">
    <citation type="journal article" date="2013" name="Genome">
        <title>Draft Genome Sequences of Porphyromonas crevioricanis JCM 15906T and Porphyromonas cansulci JCM 13913T Isolated from a Canine Oral Cavity.</title>
        <authorList>
            <person name="Sakamoto M."/>
            <person name="Tanaka N."/>
            <person name="Shiwa Y."/>
            <person name="Yoshikawa H."/>
            <person name="Ohkuma M."/>
        </authorList>
    </citation>
    <scope>NUCLEOTIDE SEQUENCE [LARGE SCALE GENOMIC DNA]</scope>
    <source>
        <strain evidence="2">JCM 15906</strain>
    </source>
</reference>
<evidence type="ECO:0000313" key="1">
    <source>
        <dbReference type="EMBL" id="GAD06036.1"/>
    </source>
</evidence>
<sequence length="44" mass="5115">MISLEKLLSDTNSFQTQNPADYQQFGWCYQHISSCEFGEVVLQQ</sequence>
<evidence type="ECO:0000313" key="2">
    <source>
        <dbReference type="Proteomes" id="UP000018031"/>
    </source>
</evidence>
<name>T1CIP1_9PORP</name>
<reference evidence="1 2" key="2">
    <citation type="journal article" date="2013" name="Genome Announc.">
        <title>Draft Genome Sequences of Porphyromonas crevioricanis JCM 15906T and Porphyromonas cansulci JCM 13913T Isolated from a Canine Oral Cavity.</title>
        <authorList>
            <person name="Sakamoto M."/>
            <person name="Tanaka N."/>
            <person name="Shiwa Y."/>
            <person name="Yoshikawa H."/>
            <person name="Ohkuma M."/>
        </authorList>
    </citation>
    <scope>NUCLEOTIDE SEQUENCE [LARGE SCALE GENOMIC DNA]</scope>
    <source>
        <strain evidence="1 2">JCM 15906</strain>
    </source>
</reference>
<dbReference type="EMBL" id="BAOU01000054">
    <property type="protein sequence ID" value="GAD06036.1"/>
    <property type="molecule type" value="Genomic_DNA"/>
</dbReference>
<protein>
    <submittedName>
        <fullName evidence="1">Uncharacterized protein</fullName>
    </submittedName>
</protein>
<dbReference type="AlphaFoldDB" id="T1CIP1"/>
<dbReference type="Proteomes" id="UP000018031">
    <property type="component" value="Unassembled WGS sequence"/>
</dbReference>
<comment type="caution">
    <text evidence="1">The sequence shown here is derived from an EMBL/GenBank/DDBJ whole genome shotgun (WGS) entry which is preliminary data.</text>
</comment>
<organism evidence="1 2">
    <name type="scientific">Porphyromonas crevioricanis JCM 15906</name>
    <dbReference type="NCBI Taxonomy" id="1305617"/>
    <lineage>
        <taxon>Bacteria</taxon>
        <taxon>Pseudomonadati</taxon>
        <taxon>Bacteroidota</taxon>
        <taxon>Bacteroidia</taxon>
        <taxon>Bacteroidales</taxon>
        <taxon>Porphyromonadaceae</taxon>
        <taxon>Porphyromonas</taxon>
    </lineage>
</organism>